<gene>
    <name evidence="3" type="ORF">QDQ51_17175</name>
</gene>
<evidence type="ECO:0000313" key="3">
    <source>
        <dbReference type="EMBL" id="MDH2307144.1"/>
    </source>
</evidence>
<evidence type="ECO:0000259" key="2">
    <source>
        <dbReference type="Pfam" id="PF00419"/>
    </source>
</evidence>
<evidence type="ECO:0000313" key="4">
    <source>
        <dbReference type="Proteomes" id="UP001162044"/>
    </source>
</evidence>
<name>A0AB35LH64_PRORE</name>
<dbReference type="InterPro" id="IPR036937">
    <property type="entry name" value="Adhesion_dom_fimbrial_sf"/>
</dbReference>
<dbReference type="AlphaFoldDB" id="A0AB35LH64"/>
<dbReference type="Gene3D" id="2.60.40.1090">
    <property type="entry name" value="Fimbrial-type adhesion domain"/>
    <property type="match status" value="1"/>
</dbReference>
<dbReference type="RefSeq" id="WP_196719955.1">
    <property type="nucleotide sequence ID" value="NZ_CP086257.1"/>
</dbReference>
<feature type="signal peptide" evidence="1">
    <location>
        <begin position="1"/>
        <end position="27"/>
    </location>
</feature>
<keyword evidence="1" id="KW-0732">Signal</keyword>
<feature type="domain" description="Fimbrial-type adhesion" evidence="2">
    <location>
        <begin position="31"/>
        <end position="189"/>
    </location>
</feature>
<comment type="caution">
    <text evidence="3">The sequence shown here is derived from an EMBL/GenBank/DDBJ whole genome shotgun (WGS) entry which is preliminary data.</text>
</comment>
<dbReference type="EMBL" id="JARVQW010000010">
    <property type="protein sequence ID" value="MDH2307144.1"/>
    <property type="molecule type" value="Genomic_DNA"/>
</dbReference>
<sequence length="190" mass="19864">MQIFNRLVRTGLGTGAYLMSFLGSASAATVNFSAQIAYEGACEITVTPTITFNNGQAILPSQIEAKADVTKQTFNLILANCKGIKVTPKIIVSGNVNSTYGQDLFLDSGSTAVGYGILLSTAGNTTFQANSNLATNKQISAVKSWNVNTNLATINGTLPLSAALTCANCTAADRVGGKLNASVTFDFQYE</sequence>
<dbReference type="Pfam" id="PF00419">
    <property type="entry name" value="Fimbrial"/>
    <property type="match status" value="1"/>
</dbReference>
<reference evidence="3" key="2">
    <citation type="submission" date="2023-10" db="EMBL/GenBank/DDBJ databases">
        <title>Analysis of Resistance Genes of Carbapenem-resistant Providencia rettgeri.</title>
        <authorList>
            <person name="Liu M."/>
        </authorList>
    </citation>
    <scope>NUCLEOTIDE SEQUENCE</scope>
    <source>
        <strain evidence="3">QITACRE101</strain>
    </source>
</reference>
<evidence type="ECO:0000256" key="1">
    <source>
        <dbReference type="SAM" id="SignalP"/>
    </source>
</evidence>
<dbReference type="SUPFAM" id="SSF49401">
    <property type="entry name" value="Bacterial adhesins"/>
    <property type="match status" value="1"/>
</dbReference>
<protein>
    <submittedName>
        <fullName evidence="3">Fimbrial-like protein</fullName>
    </submittedName>
</protein>
<accession>A0AB35LH64</accession>
<dbReference type="InterPro" id="IPR008966">
    <property type="entry name" value="Adhesion_dom_sf"/>
</dbReference>
<organism evidence="3 4">
    <name type="scientific">Providencia rettgeri</name>
    <dbReference type="NCBI Taxonomy" id="587"/>
    <lineage>
        <taxon>Bacteria</taxon>
        <taxon>Pseudomonadati</taxon>
        <taxon>Pseudomonadota</taxon>
        <taxon>Gammaproteobacteria</taxon>
        <taxon>Enterobacterales</taxon>
        <taxon>Morganellaceae</taxon>
        <taxon>Providencia</taxon>
    </lineage>
</organism>
<dbReference type="GO" id="GO:0009289">
    <property type="term" value="C:pilus"/>
    <property type="evidence" value="ECO:0007669"/>
    <property type="project" value="InterPro"/>
</dbReference>
<reference evidence="3" key="1">
    <citation type="submission" date="2023-04" db="EMBL/GenBank/DDBJ databases">
        <authorList>
            <person name="Li W."/>
        </authorList>
    </citation>
    <scope>NUCLEOTIDE SEQUENCE</scope>
    <source>
        <strain evidence="3">QITACRE101</strain>
    </source>
</reference>
<feature type="chain" id="PRO_5044346822" evidence="1">
    <location>
        <begin position="28"/>
        <end position="190"/>
    </location>
</feature>
<dbReference type="InterPro" id="IPR000259">
    <property type="entry name" value="Adhesion_dom_fimbrial"/>
</dbReference>
<dbReference type="GO" id="GO:0007155">
    <property type="term" value="P:cell adhesion"/>
    <property type="evidence" value="ECO:0007669"/>
    <property type="project" value="InterPro"/>
</dbReference>
<proteinExistence type="predicted"/>
<dbReference type="Proteomes" id="UP001162044">
    <property type="component" value="Unassembled WGS sequence"/>
</dbReference>